<protein>
    <submittedName>
        <fullName evidence="7">Iron sulfur-containing domain, CDGSH-type</fullName>
    </submittedName>
</protein>
<evidence type="ECO:0000313" key="7">
    <source>
        <dbReference type="EMBL" id="AEI12063.1"/>
    </source>
</evidence>
<dbReference type="Proteomes" id="UP000000485">
    <property type="component" value="Chromosome"/>
</dbReference>
<dbReference type="GO" id="GO:0046872">
    <property type="term" value="F:metal ion binding"/>
    <property type="evidence" value="ECO:0007669"/>
    <property type="project" value="UniProtKB-KW"/>
</dbReference>
<dbReference type="KEGG" id="cga:Celgi_1552"/>
<dbReference type="InterPro" id="IPR018967">
    <property type="entry name" value="FeS-contain_CDGSH-typ"/>
</dbReference>
<proteinExistence type="predicted"/>
<evidence type="ECO:0000256" key="5">
    <source>
        <dbReference type="SAM" id="MobiDB-lite"/>
    </source>
</evidence>
<dbReference type="AlphaFoldDB" id="F8A4W0"/>
<dbReference type="STRING" id="593907.Celgi_1552"/>
<keyword evidence="4" id="KW-0411">Iron-sulfur</keyword>
<dbReference type="InterPro" id="IPR042216">
    <property type="entry name" value="MitoNEET_CISD"/>
</dbReference>
<gene>
    <name evidence="7" type="ordered locus">Celgi_1552</name>
</gene>
<evidence type="ECO:0000256" key="2">
    <source>
        <dbReference type="ARBA" id="ARBA00022723"/>
    </source>
</evidence>
<evidence type="ECO:0000259" key="6">
    <source>
        <dbReference type="SMART" id="SM00704"/>
    </source>
</evidence>
<organism evidence="7 8">
    <name type="scientific">Cellulomonas gilvus (strain ATCC 13127 / NRRL B-14078)</name>
    <name type="common">Cellvibrio gilvus</name>
    <dbReference type="NCBI Taxonomy" id="593907"/>
    <lineage>
        <taxon>Bacteria</taxon>
        <taxon>Bacillati</taxon>
        <taxon>Actinomycetota</taxon>
        <taxon>Actinomycetes</taxon>
        <taxon>Micrococcales</taxon>
        <taxon>Cellulomonadaceae</taxon>
        <taxon>Cellulomonas</taxon>
    </lineage>
</organism>
<dbReference type="OrthoDB" id="9800162at2"/>
<evidence type="ECO:0000256" key="3">
    <source>
        <dbReference type="ARBA" id="ARBA00023004"/>
    </source>
</evidence>
<name>F8A4W0_CELGA</name>
<accession>F8A4W0</accession>
<evidence type="ECO:0000256" key="4">
    <source>
        <dbReference type="ARBA" id="ARBA00023014"/>
    </source>
</evidence>
<dbReference type="Gene3D" id="3.40.5.90">
    <property type="entry name" value="CDGSH iron-sulfur domain, mitoNEET-type"/>
    <property type="match status" value="1"/>
</dbReference>
<keyword evidence="2" id="KW-0479">Metal-binding</keyword>
<keyword evidence="1" id="KW-0001">2Fe-2S</keyword>
<feature type="domain" description="Iron-binding zinc finger CDGSH type" evidence="6">
    <location>
        <begin position="32"/>
        <end position="72"/>
    </location>
</feature>
<dbReference type="EMBL" id="CP002665">
    <property type="protein sequence ID" value="AEI12063.1"/>
    <property type="molecule type" value="Genomic_DNA"/>
</dbReference>
<evidence type="ECO:0000313" key="8">
    <source>
        <dbReference type="Proteomes" id="UP000000485"/>
    </source>
</evidence>
<feature type="region of interest" description="Disordered" evidence="5">
    <location>
        <begin position="1"/>
        <end position="39"/>
    </location>
</feature>
<dbReference type="HOGENOM" id="CLU_173940_0_0_11"/>
<dbReference type="RefSeq" id="WP_013883582.1">
    <property type="nucleotide sequence ID" value="NC_015671.1"/>
</dbReference>
<dbReference type="SMART" id="SM00704">
    <property type="entry name" value="ZnF_CDGSH"/>
    <property type="match status" value="1"/>
</dbReference>
<evidence type="ECO:0000256" key="1">
    <source>
        <dbReference type="ARBA" id="ARBA00022714"/>
    </source>
</evidence>
<keyword evidence="8" id="KW-1185">Reference proteome</keyword>
<keyword evidence="3" id="KW-0408">Iron</keyword>
<dbReference type="GO" id="GO:0051537">
    <property type="term" value="F:2 iron, 2 sulfur cluster binding"/>
    <property type="evidence" value="ECO:0007669"/>
    <property type="project" value="UniProtKB-KW"/>
</dbReference>
<sequence length="90" mass="9342">MTPAWQPRADEPDTLRATPCPGGPLLVRGADEVVSPTGERRAVRRAVVALCRCDASTIAPWCDGSHKVVRRARSSSAAPASPVAPGDAPA</sequence>
<reference evidence="8" key="1">
    <citation type="submission" date="2011-04" db="EMBL/GenBank/DDBJ databases">
        <title>Complete sequence of Cellvibrio gilvus ATCC 13127.</title>
        <authorList>
            <person name="Lucas S."/>
            <person name="Han J."/>
            <person name="Lapidus A."/>
            <person name="Cheng J.-F."/>
            <person name="Goodwin L."/>
            <person name="Pitluck S."/>
            <person name="Peters L."/>
            <person name="Munk A."/>
            <person name="Detter J.C."/>
            <person name="Han C."/>
            <person name="Tapia R."/>
            <person name="Land M."/>
            <person name="Hauser L."/>
            <person name="Kyrpides N."/>
            <person name="Ivanova N."/>
            <person name="Ovchinnikova G."/>
            <person name="Pagani I."/>
            <person name="Mead D."/>
            <person name="Brumm P."/>
            <person name="Woyke T."/>
        </authorList>
    </citation>
    <scope>NUCLEOTIDE SEQUENCE [LARGE SCALE GENOMIC DNA]</scope>
    <source>
        <strain evidence="8">ATCC 13127 / NRRL B-14078</strain>
    </source>
</reference>
<dbReference type="Pfam" id="PF09360">
    <property type="entry name" value="zf-CDGSH"/>
    <property type="match status" value="1"/>
</dbReference>
<dbReference type="eggNOG" id="COG3369">
    <property type="taxonomic scope" value="Bacteria"/>
</dbReference>
<dbReference type="GO" id="GO:0005737">
    <property type="term" value="C:cytoplasm"/>
    <property type="evidence" value="ECO:0007669"/>
    <property type="project" value="UniProtKB-ARBA"/>
</dbReference>